<evidence type="ECO:0000313" key="1">
    <source>
        <dbReference type="EMBL" id="KRK89601.1"/>
    </source>
</evidence>
<name>A0A0R1L9E3_9LACO</name>
<gene>
    <name evidence="1" type="ORF">FD17_GL001192</name>
</gene>
<dbReference type="PATRIC" id="fig|1423808.3.peg.1205"/>
<dbReference type="Proteomes" id="UP000051581">
    <property type="component" value="Unassembled WGS sequence"/>
</dbReference>
<proteinExistence type="predicted"/>
<accession>A0A0R1L9E3</accession>
<comment type="caution">
    <text evidence="1">The sequence shown here is derived from an EMBL/GenBank/DDBJ whole genome shotgun (WGS) entry which is preliminary data.</text>
</comment>
<sequence length="109" mass="12763">MAKKNMRQEIIIDMDEFIVTYAATLLDPNENLSKLVYDTAKEDITKWDDLFHDQGFGRKNKFLNIGRGYLRDALNLDAEEAEKQGDQLAQEAIEYLGKHTDFFENWRTD</sequence>
<reference evidence="1 2" key="1">
    <citation type="journal article" date="2015" name="Genome Announc.">
        <title>Expanding the biotechnology potential of lactobacilli through comparative genomics of 213 strains and associated genera.</title>
        <authorList>
            <person name="Sun Z."/>
            <person name="Harris H.M."/>
            <person name="McCann A."/>
            <person name="Guo C."/>
            <person name="Argimon S."/>
            <person name="Zhang W."/>
            <person name="Yang X."/>
            <person name="Jeffery I.B."/>
            <person name="Cooney J.C."/>
            <person name="Kagawa T.F."/>
            <person name="Liu W."/>
            <person name="Song Y."/>
            <person name="Salvetti E."/>
            <person name="Wrobel A."/>
            <person name="Rasinkangas P."/>
            <person name="Parkhill J."/>
            <person name="Rea M.C."/>
            <person name="O'Sullivan O."/>
            <person name="Ritari J."/>
            <person name="Douillard F.P."/>
            <person name="Paul Ross R."/>
            <person name="Yang R."/>
            <person name="Briner A.E."/>
            <person name="Felis G.E."/>
            <person name="de Vos W.M."/>
            <person name="Barrangou R."/>
            <person name="Klaenhammer T.R."/>
            <person name="Caufield P.W."/>
            <person name="Cui Y."/>
            <person name="Zhang H."/>
            <person name="O'Toole P.W."/>
        </authorList>
    </citation>
    <scope>NUCLEOTIDE SEQUENCE [LARGE SCALE GENOMIC DNA]</scope>
    <source>
        <strain evidence="1 2">DSM 19904</strain>
    </source>
</reference>
<keyword evidence="2" id="KW-1185">Reference proteome</keyword>
<dbReference type="EMBL" id="AZEA01000002">
    <property type="protein sequence ID" value="KRK89601.1"/>
    <property type="molecule type" value="Genomic_DNA"/>
</dbReference>
<dbReference type="RefSeq" id="WP_057823491.1">
    <property type="nucleotide sequence ID" value="NZ_AZEA01000002.1"/>
</dbReference>
<dbReference type="OrthoDB" id="2324726at2"/>
<evidence type="ECO:0000313" key="2">
    <source>
        <dbReference type="Proteomes" id="UP000051581"/>
    </source>
</evidence>
<dbReference type="AlphaFoldDB" id="A0A0R1L9E3"/>
<protein>
    <submittedName>
        <fullName evidence="1">Uncharacterized protein</fullName>
    </submittedName>
</protein>
<organism evidence="1 2">
    <name type="scientific">Lentilactobacillus sunkii DSM 19904</name>
    <dbReference type="NCBI Taxonomy" id="1423808"/>
    <lineage>
        <taxon>Bacteria</taxon>
        <taxon>Bacillati</taxon>
        <taxon>Bacillota</taxon>
        <taxon>Bacilli</taxon>
        <taxon>Lactobacillales</taxon>
        <taxon>Lactobacillaceae</taxon>
        <taxon>Lentilactobacillus</taxon>
    </lineage>
</organism>